<comment type="caution">
    <text evidence="1">The sequence shown here is derived from an EMBL/GenBank/DDBJ whole genome shotgun (WGS) entry which is preliminary data.</text>
</comment>
<dbReference type="EMBL" id="BAFK01000014">
    <property type="protein sequence ID" value="GAB59528.1"/>
    <property type="molecule type" value="Genomic_DNA"/>
</dbReference>
<dbReference type="AlphaFoldDB" id="I1DZQ0"/>
<accession>I1DZQ0</accession>
<keyword evidence="2" id="KW-1185">Reference proteome</keyword>
<dbReference type="STRING" id="562729.RNAN_2534"/>
<protein>
    <submittedName>
        <fullName evidence="1">Uncharacterized protein</fullName>
    </submittedName>
</protein>
<dbReference type="Proteomes" id="UP000004374">
    <property type="component" value="Unassembled WGS sequence"/>
</dbReference>
<organism evidence="1 2">
    <name type="scientific">Rheinheimera nanhaiensis E407-8</name>
    <dbReference type="NCBI Taxonomy" id="562729"/>
    <lineage>
        <taxon>Bacteria</taxon>
        <taxon>Pseudomonadati</taxon>
        <taxon>Pseudomonadota</taxon>
        <taxon>Gammaproteobacteria</taxon>
        <taxon>Chromatiales</taxon>
        <taxon>Chromatiaceae</taxon>
        <taxon>Rheinheimera</taxon>
    </lineage>
</organism>
<evidence type="ECO:0000313" key="1">
    <source>
        <dbReference type="EMBL" id="GAB59528.1"/>
    </source>
</evidence>
<proteinExistence type="predicted"/>
<reference evidence="1 2" key="1">
    <citation type="journal article" date="2012" name="J. Bacteriol.">
        <title>Genome Sequence of the Protease-Producing Bacterium Rheinheimera nanhaiensis E407-8T, Isolated from Deep-Sea Sediment of the South China Sea.</title>
        <authorList>
            <person name="Zhang X.-Y."/>
            <person name="Zhang Y.-J."/>
            <person name="Qin Q.-L."/>
            <person name="Xie B.-B."/>
            <person name="Chen X.-L."/>
            <person name="Zhou B.-C."/>
            <person name="Zhang Y.-Z."/>
        </authorList>
    </citation>
    <scope>NUCLEOTIDE SEQUENCE [LARGE SCALE GENOMIC DNA]</scope>
    <source>
        <strain evidence="1 2">E407-8</strain>
    </source>
</reference>
<dbReference type="OrthoDB" id="9802003at2"/>
<evidence type="ECO:0000313" key="2">
    <source>
        <dbReference type="Proteomes" id="UP000004374"/>
    </source>
</evidence>
<sequence>MSSCTTTAHFLIDNTPIALAEVNQHLKAQLLPDVGNAETEILSDGRLKITLIAEETELSEDAIFSLLQQLSDCATDIWIKQWHNNAADQQYYIWYQSRVLLFDSVEDIARYKQDCEQPATLSFNYGKSGRGQTALIRLKVSSASKLKVLHQLFQRYIGIKTDEQYQAFVADFNAKTQSKQHDVQWCRFKWKSDEKWYSPGPTRLIYGLSDVASADDSLYLAFNLNSAGLVNEKDWPALLETLYFVLFNLSGVKKVWLKVRPEDPALAEWYLYHPGMGDEPAADWYQLNDDNDWPQ</sequence>
<name>I1DZQ0_9GAMM</name>
<gene>
    <name evidence="1" type="ORF">RNAN_2534</name>
</gene>
<dbReference type="RefSeq" id="WP_008222207.1">
    <property type="nucleotide sequence ID" value="NZ_BAFK01000014.1"/>
</dbReference>